<comment type="caution">
    <text evidence="2">The sequence shown here is derived from an EMBL/GenBank/DDBJ whole genome shotgun (WGS) entry which is preliminary data.</text>
</comment>
<proteinExistence type="predicted"/>
<organism evidence="2">
    <name type="scientific">Tanacetum cinerariifolium</name>
    <name type="common">Dalmatian daisy</name>
    <name type="synonym">Chrysanthemum cinerariifolium</name>
    <dbReference type="NCBI Taxonomy" id="118510"/>
    <lineage>
        <taxon>Eukaryota</taxon>
        <taxon>Viridiplantae</taxon>
        <taxon>Streptophyta</taxon>
        <taxon>Embryophyta</taxon>
        <taxon>Tracheophyta</taxon>
        <taxon>Spermatophyta</taxon>
        <taxon>Magnoliopsida</taxon>
        <taxon>eudicotyledons</taxon>
        <taxon>Gunneridae</taxon>
        <taxon>Pentapetalae</taxon>
        <taxon>asterids</taxon>
        <taxon>campanulids</taxon>
        <taxon>Asterales</taxon>
        <taxon>Asteraceae</taxon>
        <taxon>Asteroideae</taxon>
        <taxon>Anthemideae</taxon>
        <taxon>Anthemidinae</taxon>
        <taxon>Tanacetum</taxon>
    </lineage>
</organism>
<feature type="region of interest" description="Disordered" evidence="1">
    <location>
        <begin position="33"/>
        <end position="52"/>
    </location>
</feature>
<protein>
    <recommendedName>
        <fullName evidence="3">Reverse transcriptase domain-containing protein</fullName>
    </recommendedName>
</protein>
<evidence type="ECO:0000256" key="1">
    <source>
        <dbReference type="SAM" id="MobiDB-lite"/>
    </source>
</evidence>
<reference evidence="2" key="1">
    <citation type="journal article" date="2019" name="Sci. Rep.">
        <title>Draft genome of Tanacetum cinerariifolium, the natural source of mosquito coil.</title>
        <authorList>
            <person name="Yamashiro T."/>
            <person name="Shiraishi A."/>
            <person name="Satake H."/>
            <person name="Nakayama K."/>
        </authorList>
    </citation>
    <scope>NUCLEOTIDE SEQUENCE</scope>
</reference>
<gene>
    <name evidence="2" type="ORF">Tci_905206</name>
</gene>
<sequence length="131" mass="14735">PGIKNVANDPEGDIRFLEELLIDDSILSHELSDANFEENSSIPRPPPEPPDVNFDLEPEEISAVMEDTDDPDEHFNPGGEIFVSTNNEDVDYFPVMFVIRIFLPYLILPEISPLFLSVESEDTIFDPGISE</sequence>
<accession>A0A699VDG7</accession>
<name>A0A699VDG7_TANCI</name>
<evidence type="ECO:0000313" key="2">
    <source>
        <dbReference type="EMBL" id="GFD33237.1"/>
    </source>
</evidence>
<dbReference type="EMBL" id="BKCJ011433034">
    <property type="protein sequence ID" value="GFD33237.1"/>
    <property type="molecule type" value="Genomic_DNA"/>
</dbReference>
<feature type="non-terminal residue" evidence="2">
    <location>
        <position position="1"/>
    </location>
</feature>
<evidence type="ECO:0008006" key="3">
    <source>
        <dbReference type="Google" id="ProtNLM"/>
    </source>
</evidence>
<dbReference type="AlphaFoldDB" id="A0A699VDG7"/>